<evidence type="ECO:0000256" key="3">
    <source>
        <dbReference type="ARBA" id="ARBA00022982"/>
    </source>
</evidence>
<keyword evidence="4" id="KW-0186">Copper</keyword>
<dbReference type="PROSITE" id="PS51257">
    <property type="entry name" value="PROKAR_LIPOPROTEIN"/>
    <property type="match status" value="1"/>
</dbReference>
<dbReference type="Proteomes" id="UP000267223">
    <property type="component" value="Unassembled WGS sequence"/>
</dbReference>
<organism evidence="8 9">
    <name type="scientific">Hanamia caeni</name>
    <dbReference type="NCBI Taxonomy" id="2294116"/>
    <lineage>
        <taxon>Bacteria</taxon>
        <taxon>Pseudomonadati</taxon>
        <taxon>Bacteroidota</taxon>
        <taxon>Chitinophagia</taxon>
        <taxon>Chitinophagales</taxon>
        <taxon>Chitinophagaceae</taxon>
        <taxon>Hanamia</taxon>
    </lineage>
</organism>
<name>A0A3M9NHW0_9BACT</name>
<dbReference type="InterPro" id="IPR000923">
    <property type="entry name" value="BlueCu_1"/>
</dbReference>
<dbReference type="SUPFAM" id="SSF49503">
    <property type="entry name" value="Cupredoxins"/>
    <property type="match status" value="1"/>
</dbReference>
<dbReference type="InterPro" id="IPR050845">
    <property type="entry name" value="Cu-binding_ET"/>
</dbReference>
<reference evidence="8 9" key="1">
    <citation type="submission" date="2018-11" db="EMBL/GenBank/DDBJ databases">
        <title>Draft genome sequence of Ferruginibacter sp. BO-59.</title>
        <authorList>
            <person name="Im W.T."/>
        </authorList>
    </citation>
    <scope>NUCLEOTIDE SEQUENCE [LARGE SCALE GENOMIC DNA]</scope>
    <source>
        <strain evidence="8 9">BO-59</strain>
    </source>
</reference>
<gene>
    <name evidence="8" type="ORF">EFY79_08265</name>
</gene>
<evidence type="ECO:0000256" key="6">
    <source>
        <dbReference type="SAM" id="SignalP"/>
    </source>
</evidence>
<accession>A0A3M9NHW0</accession>
<evidence type="ECO:0000256" key="1">
    <source>
        <dbReference type="ARBA" id="ARBA00022448"/>
    </source>
</evidence>
<dbReference type="PROSITE" id="PS00196">
    <property type="entry name" value="COPPER_BLUE"/>
    <property type="match status" value="1"/>
</dbReference>
<dbReference type="OrthoDB" id="9808161at2"/>
<evidence type="ECO:0000256" key="4">
    <source>
        <dbReference type="ARBA" id="ARBA00023008"/>
    </source>
</evidence>
<dbReference type="RefSeq" id="WP_123120223.1">
    <property type="nucleotide sequence ID" value="NZ_RJJR01000005.1"/>
</dbReference>
<keyword evidence="1" id="KW-0813">Transport</keyword>
<feature type="signal peptide" evidence="6">
    <location>
        <begin position="1"/>
        <end position="25"/>
    </location>
</feature>
<keyword evidence="3" id="KW-0249">Electron transport</keyword>
<dbReference type="GO" id="GO:0005507">
    <property type="term" value="F:copper ion binding"/>
    <property type="evidence" value="ECO:0007669"/>
    <property type="project" value="InterPro"/>
</dbReference>
<keyword evidence="2" id="KW-0479">Metal-binding</keyword>
<feature type="domain" description="Blue (type 1) copper" evidence="7">
    <location>
        <begin position="63"/>
        <end position="179"/>
    </location>
</feature>
<feature type="compositionally biased region" description="Low complexity" evidence="5">
    <location>
        <begin position="30"/>
        <end position="49"/>
    </location>
</feature>
<sequence length="181" mass="18935">MKKLFFLPAAAAMLFLASCGGNSSSDENSTATEDTTTAPAAAEAPGADIPGIDTVSVTDHIKLTGNDQLQYDITLFKVKAGQKITLDFKNIGTQPAAAMSHNVVILQQGTDVQKFGEAAVPAAATAHIPESMKDDVIAHTKLLGPGESDQITFTLPDAGVYDFICTFPGHFGTMHGKIVAQ</sequence>
<feature type="region of interest" description="Disordered" evidence="5">
    <location>
        <begin position="24"/>
        <end position="49"/>
    </location>
</feature>
<keyword evidence="6" id="KW-0732">Signal</keyword>
<comment type="caution">
    <text evidence="8">The sequence shown here is derived from an EMBL/GenBank/DDBJ whole genome shotgun (WGS) entry which is preliminary data.</text>
</comment>
<dbReference type="GO" id="GO:0009055">
    <property type="term" value="F:electron transfer activity"/>
    <property type="evidence" value="ECO:0007669"/>
    <property type="project" value="InterPro"/>
</dbReference>
<evidence type="ECO:0000259" key="7">
    <source>
        <dbReference type="Pfam" id="PF00127"/>
    </source>
</evidence>
<feature type="chain" id="PRO_5018338102" evidence="6">
    <location>
        <begin position="26"/>
        <end position="181"/>
    </location>
</feature>
<dbReference type="EMBL" id="RJJR01000005">
    <property type="protein sequence ID" value="RNI37382.1"/>
    <property type="molecule type" value="Genomic_DNA"/>
</dbReference>
<proteinExistence type="predicted"/>
<keyword evidence="9" id="KW-1185">Reference proteome</keyword>
<dbReference type="InterPro" id="IPR008972">
    <property type="entry name" value="Cupredoxin"/>
</dbReference>
<evidence type="ECO:0000256" key="5">
    <source>
        <dbReference type="SAM" id="MobiDB-lite"/>
    </source>
</evidence>
<dbReference type="PANTHER" id="PTHR38439:SF2">
    <property type="entry name" value="OUTER MEMBRANE PROTEIN H.8"/>
    <property type="match status" value="1"/>
</dbReference>
<dbReference type="PANTHER" id="PTHR38439">
    <property type="entry name" value="AURACYANIN-B"/>
    <property type="match status" value="1"/>
</dbReference>
<dbReference type="Pfam" id="PF00127">
    <property type="entry name" value="Copper-bind"/>
    <property type="match status" value="1"/>
</dbReference>
<dbReference type="InterPro" id="IPR028871">
    <property type="entry name" value="BlueCu_1_BS"/>
</dbReference>
<evidence type="ECO:0000256" key="2">
    <source>
        <dbReference type="ARBA" id="ARBA00022723"/>
    </source>
</evidence>
<protein>
    <submittedName>
        <fullName evidence="8">Azurin</fullName>
    </submittedName>
</protein>
<evidence type="ECO:0000313" key="9">
    <source>
        <dbReference type="Proteomes" id="UP000267223"/>
    </source>
</evidence>
<evidence type="ECO:0000313" key="8">
    <source>
        <dbReference type="EMBL" id="RNI37382.1"/>
    </source>
</evidence>
<dbReference type="AlphaFoldDB" id="A0A3M9NHW0"/>
<dbReference type="Gene3D" id="2.60.40.420">
    <property type="entry name" value="Cupredoxins - blue copper proteins"/>
    <property type="match status" value="1"/>
</dbReference>